<dbReference type="Pfam" id="PF02371">
    <property type="entry name" value="Transposase_20"/>
    <property type="match status" value="1"/>
</dbReference>
<dbReference type="GO" id="GO:0004803">
    <property type="term" value="F:transposase activity"/>
    <property type="evidence" value="ECO:0007669"/>
    <property type="project" value="InterPro"/>
</dbReference>
<dbReference type="Pfam" id="PF01548">
    <property type="entry name" value="DEDD_Tnp_IS110"/>
    <property type="match status" value="1"/>
</dbReference>
<evidence type="ECO:0000313" key="3">
    <source>
        <dbReference type="EMBL" id="AYG64134.1"/>
    </source>
</evidence>
<feature type="domain" description="Transposase IS110-like N-terminal" evidence="1">
    <location>
        <begin position="6"/>
        <end position="146"/>
    </location>
</feature>
<protein>
    <submittedName>
        <fullName evidence="3">IS110 family transposase</fullName>
    </submittedName>
</protein>
<evidence type="ECO:0000259" key="1">
    <source>
        <dbReference type="Pfam" id="PF01548"/>
    </source>
</evidence>
<dbReference type="KEGG" id="rjg:CCGE525_35795"/>
<reference evidence="3 4" key="1">
    <citation type="submission" date="2018-10" db="EMBL/GenBank/DDBJ databases">
        <title>Rhizobium etli, R. leguminosarum and a new Rhizobium genospecies from Phaseolus dumosus.</title>
        <authorList>
            <person name="Ramirez-Puebla S.T."/>
            <person name="Rogel-Hernandez M.A."/>
            <person name="Guerrero G."/>
            <person name="Ormeno-Orrillo E."/>
            <person name="Martinez-Romero J.C."/>
            <person name="Negrete-Yankelevich S."/>
            <person name="Martinez-Romero E."/>
        </authorList>
    </citation>
    <scope>NUCLEOTIDE SEQUENCE [LARGE SCALE GENOMIC DNA]</scope>
    <source>
        <strain evidence="3 4">CCGE525</strain>
        <plasmid evidence="4">prccge525b</plasmid>
    </source>
</reference>
<dbReference type="RefSeq" id="WP_120709030.1">
    <property type="nucleotide sequence ID" value="NZ_CP032696.1"/>
</dbReference>
<dbReference type="PANTHER" id="PTHR33055:SF3">
    <property type="entry name" value="PUTATIVE TRANSPOSASE FOR IS117-RELATED"/>
    <property type="match status" value="1"/>
</dbReference>
<accession>A0A387G7J0</accession>
<evidence type="ECO:0000313" key="4">
    <source>
        <dbReference type="Proteomes" id="UP000282195"/>
    </source>
</evidence>
<dbReference type="InterPro" id="IPR003346">
    <property type="entry name" value="Transposase_20"/>
</dbReference>
<keyword evidence="4" id="KW-1185">Reference proteome</keyword>
<dbReference type="GO" id="GO:0006313">
    <property type="term" value="P:DNA transposition"/>
    <property type="evidence" value="ECO:0007669"/>
    <property type="project" value="InterPro"/>
</dbReference>
<dbReference type="PANTHER" id="PTHR33055">
    <property type="entry name" value="TRANSPOSASE FOR INSERTION SEQUENCE ELEMENT IS1111A"/>
    <property type="match status" value="1"/>
</dbReference>
<feature type="domain" description="Transposase IS116/IS110/IS902 C-terminal" evidence="2">
    <location>
        <begin position="211"/>
        <end position="286"/>
    </location>
</feature>
<organism evidence="3 4">
    <name type="scientific">Rhizobium jaguaris</name>
    <dbReference type="NCBI Taxonomy" id="1312183"/>
    <lineage>
        <taxon>Bacteria</taxon>
        <taxon>Pseudomonadati</taxon>
        <taxon>Pseudomonadota</taxon>
        <taxon>Alphaproteobacteria</taxon>
        <taxon>Hyphomicrobiales</taxon>
        <taxon>Rhizobiaceae</taxon>
        <taxon>Rhizobium/Agrobacterium group</taxon>
        <taxon>Rhizobium</taxon>
    </lineage>
</organism>
<dbReference type="NCBIfam" id="NF033542">
    <property type="entry name" value="transpos_IS110"/>
    <property type="match status" value="1"/>
</dbReference>
<gene>
    <name evidence="3" type="ORF">CCGE525_35795</name>
</gene>
<name>A0A387G7J0_9HYPH</name>
<sequence length="343" mass="38404">MQVVRIGLDLAKYVFEVHGVDSHGKVVTRKTLRRDAVTQFFANLPRCLVGMEASNGAHYWARVLSGLGHEVRLISPQFVTPYVKSNKNDRNDAEVICEAVGRPSMRFVPPKSVDQLAVQAVHRIRRRLVADRVRFVNQVRGLLSEHGIVIARDITQQRRGLAVIVGNEADGLSDMVRSLMRDLQTELTELDRRIRTYDRRIREIFRTNEQCQRLGRIEGIGPVTATALIAAVGDRTCFKNGRQFAAWLGLVPKQRSSGGRARLFGISKRGDRYLRTLMIHGARAALGKAAGKQDPRSLWLTKLRARRHPNVAAVALANKNARVVWAMLSTGTFYEPALALETA</sequence>
<keyword evidence="3" id="KW-0614">Plasmid</keyword>
<evidence type="ECO:0000259" key="2">
    <source>
        <dbReference type="Pfam" id="PF02371"/>
    </source>
</evidence>
<proteinExistence type="predicted"/>
<geneLocation type="plasmid" evidence="4">
    <name>prccge525b</name>
</geneLocation>
<dbReference type="AlphaFoldDB" id="A0A387G7J0"/>
<dbReference type="InterPro" id="IPR047650">
    <property type="entry name" value="Transpos_IS110"/>
</dbReference>
<dbReference type="EMBL" id="CP032696">
    <property type="protein sequence ID" value="AYG64134.1"/>
    <property type="molecule type" value="Genomic_DNA"/>
</dbReference>
<dbReference type="OrthoDB" id="5289737at2"/>
<dbReference type="GO" id="GO:0003677">
    <property type="term" value="F:DNA binding"/>
    <property type="evidence" value="ECO:0007669"/>
    <property type="project" value="InterPro"/>
</dbReference>
<dbReference type="InterPro" id="IPR002525">
    <property type="entry name" value="Transp_IS110-like_N"/>
</dbReference>
<dbReference type="Proteomes" id="UP000282195">
    <property type="component" value="Plasmid pRCCGE525b"/>
</dbReference>